<feature type="compositionally biased region" description="Acidic residues" evidence="2">
    <location>
        <begin position="251"/>
        <end position="266"/>
    </location>
</feature>
<feature type="coiled-coil region" evidence="1">
    <location>
        <begin position="302"/>
        <end position="371"/>
    </location>
</feature>
<dbReference type="EMBL" id="QKKF02027185">
    <property type="protein sequence ID" value="RZF35958.1"/>
    <property type="molecule type" value="Genomic_DNA"/>
</dbReference>
<name>A0A482WR74_LAOST</name>
<feature type="compositionally biased region" description="Basic and acidic residues" evidence="2">
    <location>
        <begin position="268"/>
        <end position="277"/>
    </location>
</feature>
<gene>
    <name evidence="3" type="ORF">LSTR_LSTR005371</name>
</gene>
<feature type="region of interest" description="Disordered" evidence="2">
    <location>
        <begin position="228"/>
        <end position="288"/>
    </location>
</feature>
<feature type="compositionally biased region" description="Basic and acidic residues" evidence="2">
    <location>
        <begin position="1"/>
        <end position="15"/>
    </location>
</feature>
<organism evidence="3 4">
    <name type="scientific">Laodelphax striatellus</name>
    <name type="common">Small brown planthopper</name>
    <name type="synonym">Delphax striatella</name>
    <dbReference type="NCBI Taxonomy" id="195883"/>
    <lineage>
        <taxon>Eukaryota</taxon>
        <taxon>Metazoa</taxon>
        <taxon>Ecdysozoa</taxon>
        <taxon>Arthropoda</taxon>
        <taxon>Hexapoda</taxon>
        <taxon>Insecta</taxon>
        <taxon>Pterygota</taxon>
        <taxon>Neoptera</taxon>
        <taxon>Paraneoptera</taxon>
        <taxon>Hemiptera</taxon>
        <taxon>Auchenorrhyncha</taxon>
        <taxon>Fulgoroidea</taxon>
        <taxon>Delphacidae</taxon>
        <taxon>Criomorphinae</taxon>
        <taxon>Laodelphax</taxon>
    </lineage>
</organism>
<evidence type="ECO:0000313" key="4">
    <source>
        <dbReference type="Proteomes" id="UP000291343"/>
    </source>
</evidence>
<dbReference type="STRING" id="195883.A0A482WR74"/>
<evidence type="ECO:0000256" key="2">
    <source>
        <dbReference type="SAM" id="MobiDB-lite"/>
    </source>
</evidence>
<dbReference type="PANTHER" id="PTHR16275">
    <property type="entry name" value="COILED-COIL DOMAIN-CONTAINING PROTEIN 40"/>
    <property type="match status" value="1"/>
</dbReference>
<accession>A0A482WR74</accession>
<sequence length="668" mass="76771">MSDGDKSESREKVDAMMDSDDGTDTGNTSPTPEGDIIPVDVESQNVYGTPQKLLNEIDSVSSRGHDVEVDYTYEEIPSADEEIKPENSLKFSLEENGDKIFDENILEEQCNETVQSIIDSLINEYFMRYLFESTKVLAGDVVDEAIEKASDLITSGERTRPESISTFVKRVISEIFNDTMLQRLSADEKQLIKEIARKDHVVIADEETSLSIARDFVVKDLLDGLELKDGEDLGDDSETVQTATDSARKEDEEDESSSTSEEEVQSPEEMHQVRSGEEAGTPLGTFLHPDSEQMQRFQNVLRAHLEKQKQMLEEEINELTHEVKEKLATETRLLEECHDREVHIFQQQKQLDAINSSIEEITNELENISNSHSQTMKTCKLKTEEVAVNVQKEKELRLEFESLAALVRQFSEWESNQASQITLSKNITDKTNAEKKRIIIEKQQQDMLLLALNQTVLKMQTELKELYDSTLQKQQEMKIIQKANYNASADIDAIVMENEHLTYIWEQLLNTINQRDAALLDMKKQLEDAGIRDRTLNVELQIQQKEGENAIKMNEQMMMEIKSIEKTLSMSKKALDDEEEKFINLHEQFGHALRIKEVSENDLNMSEKDAMKLEKRVNDLRSLILRLREDKGKLEMEIIDKLRENAIENKQATIFTKKLFKLRDTSRD</sequence>
<protein>
    <submittedName>
        <fullName evidence="3">Uncharacterized protein</fullName>
    </submittedName>
</protein>
<comment type="caution">
    <text evidence="3">The sequence shown here is derived from an EMBL/GenBank/DDBJ whole genome shotgun (WGS) entry which is preliminary data.</text>
</comment>
<dbReference type="OrthoDB" id="188741at2759"/>
<keyword evidence="4" id="KW-1185">Reference proteome</keyword>
<dbReference type="InterPro" id="IPR037386">
    <property type="entry name" value="CCDC40"/>
</dbReference>
<dbReference type="GO" id="GO:0005737">
    <property type="term" value="C:cytoplasm"/>
    <property type="evidence" value="ECO:0007669"/>
    <property type="project" value="TreeGrafter"/>
</dbReference>
<evidence type="ECO:0000313" key="3">
    <source>
        <dbReference type="EMBL" id="RZF35958.1"/>
    </source>
</evidence>
<feature type="coiled-coil region" evidence="1">
    <location>
        <begin position="561"/>
        <end position="637"/>
    </location>
</feature>
<feature type="region of interest" description="Disordered" evidence="2">
    <location>
        <begin position="1"/>
        <end position="39"/>
    </location>
</feature>
<dbReference type="Proteomes" id="UP000291343">
    <property type="component" value="Unassembled WGS sequence"/>
</dbReference>
<dbReference type="AlphaFoldDB" id="A0A482WR74"/>
<dbReference type="InParanoid" id="A0A482WR74"/>
<proteinExistence type="predicted"/>
<keyword evidence="1" id="KW-0175">Coiled coil</keyword>
<reference evidence="3 4" key="1">
    <citation type="journal article" date="2017" name="Gigascience">
        <title>Genome sequence of the small brown planthopper, Laodelphax striatellus.</title>
        <authorList>
            <person name="Zhu J."/>
            <person name="Jiang F."/>
            <person name="Wang X."/>
            <person name="Yang P."/>
            <person name="Bao Y."/>
            <person name="Zhao W."/>
            <person name="Wang W."/>
            <person name="Lu H."/>
            <person name="Wang Q."/>
            <person name="Cui N."/>
            <person name="Li J."/>
            <person name="Chen X."/>
            <person name="Luo L."/>
            <person name="Yu J."/>
            <person name="Kang L."/>
            <person name="Cui F."/>
        </authorList>
    </citation>
    <scope>NUCLEOTIDE SEQUENCE [LARGE SCALE GENOMIC DNA]</scope>
    <source>
        <strain evidence="3">Lst14</strain>
    </source>
</reference>
<dbReference type="GO" id="GO:0035082">
    <property type="term" value="P:axoneme assembly"/>
    <property type="evidence" value="ECO:0007669"/>
    <property type="project" value="InterPro"/>
</dbReference>
<dbReference type="PANTHER" id="PTHR16275:SF8">
    <property type="entry name" value="COILED-COIL DOMAIN-CONTAINING PROTEIN 40"/>
    <property type="match status" value="1"/>
</dbReference>
<evidence type="ECO:0000256" key="1">
    <source>
        <dbReference type="SAM" id="Coils"/>
    </source>
</evidence>
<dbReference type="SMR" id="A0A482WR74"/>